<organism evidence="2 3">
    <name type="scientific">Streptomyces pimonensis</name>
    <dbReference type="NCBI Taxonomy" id="2860288"/>
    <lineage>
        <taxon>Bacteria</taxon>
        <taxon>Bacillati</taxon>
        <taxon>Actinomycetota</taxon>
        <taxon>Actinomycetes</taxon>
        <taxon>Kitasatosporales</taxon>
        <taxon>Streptomycetaceae</taxon>
        <taxon>Streptomyces</taxon>
    </lineage>
</organism>
<keyword evidence="2" id="KW-0808">Transferase</keyword>
<dbReference type="InterPro" id="IPR006764">
    <property type="entry name" value="SAM_dep_MeTrfase_SAV2177_type"/>
</dbReference>
<dbReference type="Pfam" id="PF04672">
    <property type="entry name" value="Methyltransf_19"/>
    <property type="match status" value="1"/>
</dbReference>
<comment type="caution">
    <text evidence="2">The sequence shown here is derived from an EMBL/GenBank/DDBJ whole genome shotgun (WGS) entry which is preliminary data.</text>
</comment>
<evidence type="ECO:0000256" key="1">
    <source>
        <dbReference type="SAM" id="MobiDB-lite"/>
    </source>
</evidence>
<feature type="compositionally biased region" description="Basic residues" evidence="1">
    <location>
        <begin position="11"/>
        <end position="25"/>
    </location>
</feature>
<feature type="compositionally biased region" description="Basic residues" evidence="1">
    <location>
        <begin position="62"/>
        <end position="71"/>
    </location>
</feature>
<sequence length="178" mass="19558">MVHSWDGLRRADRHAHRPFAPRHRQCPPGAGPRPVARRPGQPPGRRDRREERPSEARDAARRNRRFTHRAAARLVEQGVGQLPGIGTGIPTEPDPHRMVQDVLPPRRSSTPTTARSCRGALRSRRPAGPQGATDCTRTDVRGPGGIRPARPRRARQRSRTDPAPSSGEGVHAGVARVS</sequence>
<dbReference type="GO" id="GO:0008168">
    <property type="term" value="F:methyltransferase activity"/>
    <property type="evidence" value="ECO:0007669"/>
    <property type="project" value="UniProtKB-KW"/>
</dbReference>
<dbReference type="Proteomes" id="UP001567537">
    <property type="component" value="Unassembled WGS sequence"/>
</dbReference>
<dbReference type="EMBL" id="JAHWZY010000003">
    <property type="protein sequence ID" value="MEZ3178114.1"/>
    <property type="molecule type" value="Genomic_DNA"/>
</dbReference>
<evidence type="ECO:0000313" key="3">
    <source>
        <dbReference type="Proteomes" id="UP001567537"/>
    </source>
</evidence>
<proteinExistence type="predicted"/>
<protein>
    <submittedName>
        <fullName evidence="2">SAM-dependent methyltransferase</fullName>
    </submittedName>
</protein>
<dbReference type="GO" id="GO:0032259">
    <property type="term" value="P:methylation"/>
    <property type="evidence" value="ECO:0007669"/>
    <property type="project" value="UniProtKB-KW"/>
</dbReference>
<keyword evidence="2" id="KW-0489">Methyltransferase</keyword>
<dbReference type="Gene3D" id="3.40.50.150">
    <property type="entry name" value="Vaccinia Virus protein VP39"/>
    <property type="match status" value="1"/>
</dbReference>
<name>A0ABV4ITY9_9ACTN</name>
<feature type="compositionally biased region" description="Basic and acidic residues" evidence="1">
    <location>
        <begin position="1"/>
        <end position="10"/>
    </location>
</feature>
<dbReference type="InterPro" id="IPR029063">
    <property type="entry name" value="SAM-dependent_MTases_sf"/>
</dbReference>
<accession>A0ABV4ITY9</accession>
<evidence type="ECO:0000313" key="2">
    <source>
        <dbReference type="EMBL" id="MEZ3178114.1"/>
    </source>
</evidence>
<dbReference type="RefSeq" id="WP_371236223.1">
    <property type="nucleotide sequence ID" value="NZ_JAHWZY010000003.1"/>
</dbReference>
<keyword evidence="3" id="KW-1185">Reference proteome</keyword>
<feature type="region of interest" description="Disordered" evidence="1">
    <location>
        <begin position="1"/>
        <end position="178"/>
    </location>
</feature>
<gene>
    <name evidence="2" type="ORF">KYY02_05115</name>
</gene>
<feature type="compositionally biased region" description="Basic and acidic residues" evidence="1">
    <location>
        <begin position="44"/>
        <end position="61"/>
    </location>
</feature>
<reference evidence="2 3" key="1">
    <citation type="journal article" date="2021" name="Res Sq">
        <title>Streptomyces Pimoensis sp. nov., Isolated From the Taklimakan Desert in Xinjiang, China.</title>
        <authorList>
            <person name="Zhang P."/>
            <person name="Luo X."/>
            <person name="Luo X."/>
            <person name="Liu Z."/>
            <person name="Xia Z."/>
            <person name="Wan C."/>
            <person name="zhang L."/>
        </authorList>
    </citation>
    <scope>NUCLEOTIDE SEQUENCE [LARGE SCALE GENOMIC DNA]</scope>
    <source>
        <strain evidence="2 3">TRM75549</strain>
    </source>
</reference>